<dbReference type="AlphaFoldDB" id="X0YYF4"/>
<accession>X0YYF4</accession>
<feature type="non-terminal residue" evidence="1">
    <location>
        <position position="1"/>
    </location>
</feature>
<name>X0YYF4_9ZZZZ</name>
<organism evidence="1">
    <name type="scientific">marine sediment metagenome</name>
    <dbReference type="NCBI Taxonomy" id="412755"/>
    <lineage>
        <taxon>unclassified sequences</taxon>
        <taxon>metagenomes</taxon>
        <taxon>ecological metagenomes</taxon>
    </lineage>
</organism>
<evidence type="ECO:0000313" key="1">
    <source>
        <dbReference type="EMBL" id="GAG41541.1"/>
    </source>
</evidence>
<protein>
    <submittedName>
        <fullName evidence="1">Uncharacterized protein</fullName>
    </submittedName>
</protein>
<reference evidence="1" key="1">
    <citation type="journal article" date="2014" name="Front. Microbiol.">
        <title>High frequency of phylogenetically diverse reductive dehalogenase-homologous genes in deep subseafloor sedimentary metagenomes.</title>
        <authorList>
            <person name="Kawai M."/>
            <person name="Futagami T."/>
            <person name="Toyoda A."/>
            <person name="Takaki Y."/>
            <person name="Nishi S."/>
            <person name="Hori S."/>
            <person name="Arai W."/>
            <person name="Tsubouchi T."/>
            <person name="Morono Y."/>
            <person name="Uchiyama I."/>
            <person name="Ito T."/>
            <person name="Fujiyama A."/>
            <person name="Inagaki F."/>
            <person name="Takami H."/>
        </authorList>
    </citation>
    <scope>NUCLEOTIDE SEQUENCE</scope>
    <source>
        <strain evidence="1">Expedition CK06-06</strain>
    </source>
</reference>
<dbReference type="EMBL" id="BARS01042413">
    <property type="protein sequence ID" value="GAG41541.1"/>
    <property type="molecule type" value="Genomic_DNA"/>
</dbReference>
<comment type="caution">
    <text evidence="1">The sequence shown here is derived from an EMBL/GenBank/DDBJ whole genome shotgun (WGS) entry which is preliminary data.</text>
</comment>
<gene>
    <name evidence="1" type="ORF">S01H1_64357</name>
</gene>
<sequence length="93" mass="10252">FDARMLCRVTVIHTADGEINYEYILCEITEPGGDVLFLFGTQEPGRNSGLKIIGGTGDFRDISGSVESKDLGIKWPGAGNKTAWKLVWSYPDR</sequence>
<proteinExistence type="predicted"/>